<reference evidence="2 3" key="1">
    <citation type="submission" date="2016-10" db="EMBL/GenBank/DDBJ databases">
        <authorList>
            <person name="de Groot N.N."/>
        </authorList>
    </citation>
    <scope>NUCLEOTIDE SEQUENCE [LARGE SCALE GENOMIC DNA]</scope>
    <source>
        <strain evidence="2 3">DSM 23421</strain>
    </source>
</reference>
<dbReference type="Gene3D" id="1.20.1640.10">
    <property type="entry name" value="Multidrug efflux transporter AcrB transmembrane domain"/>
    <property type="match status" value="2"/>
</dbReference>
<gene>
    <name evidence="2" type="ORF">SAMN05421636_10261</name>
</gene>
<evidence type="ECO:0000256" key="1">
    <source>
        <dbReference type="SAM" id="Phobius"/>
    </source>
</evidence>
<dbReference type="PANTHER" id="PTHR32063">
    <property type="match status" value="1"/>
</dbReference>
<dbReference type="GO" id="GO:0042910">
    <property type="term" value="F:xenobiotic transmembrane transporter activity"/>
    <property type="evidence" value="ECO:0007669"/>
    <property type="project" value="TreeGrafter"/>
</dbReference>
<evidence type="ECO:0000313" key="3">
    <source>
        <dbReference type="Proteomes" id="UP000199109"/>
    </source>
</evidence>
<dbReference type="OrthoDB" id="9798415at2"/>
<dbReference type="PRINTS" id="PR00702">
    <property type="entry name" value="ACRIFLAVINRP"/>
</dbReference>
<dbReference type="PANTHER" id="PTHR32063:SF0">
    <property type="entry name" value="SWARMING MOTILITY PROTEIN SWRC"/>
    <property type="match status" value="1"/>
</dbReference>
<organism evidence="2 3">
    <name type="scientific">Pricia antarctica</name>
    <dbReference type="NCBI Taxonomy" id="641691"/>
    <lineage>
        <taxon>Bacteria</taxon>
        <taxon>Pseudomonadati</taxon>
        <taxon>Bacteroidota</taxon>
        <taxon>Flavobacteriia</taxon>
        <taxon>Flavobacteriales</taxon>
        <taxon>Flavobacteriaceae</taxon>
        <taxon>Pricia</taxon>
    </lineage>
</organism>
<dbReference type="EMBL" id="FNAO01000002">
    <property type="protein sequence ID" value="SDD83737.1"/>
    <property type="molecule type" value="Genomic_DNA"/>
</dbReference>
<proteinExistence type="predicted"/>
<feature type="transmembrane region" description="Helical" evidence="1">
    <location>
        <begin position="24"/>
        <end position="43"/>
    </location>
</feature>
<feature type="transmembrane region" description="Helical" evidence="1">
    <location>
        <begin position="1070"/>
        <end position="1096"/>
    </location>
</feature>
<name>A0A1G6Y1Y6_9FLAO</name>
<feature type="transmembrane region" description="Helical" evidence="1">
    <location>
        <begin position="1004"/>
        <end position="1030"/>
    </location>
</feature>
<dbReference type="Pfam" id="PF00873">
    <property type="entry name" value="ACR_tran"/>
    <property type="match status" value="1"/>
</dbReference>
<feature type="transmembrane region" description="Helical" evidence="1">
    <location>
        <begin position="374"/>
        <end position="395"/>
    </location>
</feature>
<dbReference type="Gene3D" id="3.30.70.1440">
    <property type="entry name" value="Multidrug efflux transporter AcrB pore domain"/>
    <property type="match status" value="1"/>
</dbReference>
<dbReference type="GO" id="GO:0005886">
    <property type="term" value="C:plasma membrane"/>
    <property type="evidence" value="ECO:0007669"/>
    <property type="project" value="TreeGrafter"/>
</dbReference>
<dbReference type="STRING" id="641691.SAMN05421636_10261"/>
<dbReference type="SUPFAM" id="SSF82693">
    <property type="entry name" value="Multidrug efflux transporter AcrB pore domain, PN1, PN2, PC1 and PC2 subdomains"/>
    <property type="match status" value="2"/>
</dbReference>
<dbReference type="RefSeq" id="WP_091865752.1">
    <property type="nucleotide sequence ID" value="NZ_FNAO01000002.1"/>
</dbReference>
<dbReference type="SUPFAM" id="SSF82714">
    <property type="entry name" value="Multidrug efflux transporter AcrB TolC docking domain, DN and DC subdomains"/>
    <property type="match status" value="2"/>
</dbReference>
<keyword evidence="1" id="KW-0812">Transmembrane</keyword>
<protein>
    <submittedName>
        <fullName evidence="2">Multidrug efflux pump subunit AcrB</fullName>
    </submittedName>
</protein>
<dbReference type="AlphaFoldDB" id="A0A1G6Y1Y6"/>
<dbReference type="Gene3D" id="3.30.2090.10">
    <property type="entry name" value="Multidrug efflux transporter AcrB TolC docking domain, DN and DC subdomains"/>
    <property type="match status" value="2"/>
</dbReference>
<dbReference type="Proteomes" id="UP000199109">
    <property type="component" value="Unassembled WGS sequence"/>
</dbReference>
<feature type="transmembrane region" description="Helical" evidence="1">
    <location>
        <begin position="951"/>
        <end position="972"/>
    </location>
</feature>
<keyword evidence="1" id="KW-1133">Transmembrane helix</keyword>
<dbReference type="InterPro" id="IPR001036">
    <property type="entry name" value="Acrflvin-R"/>
</dbReference>
<feature type="transmembrane region" description="Helical" evidence="1">
    <location>
        <begin position="589"/>
        <end position="608"/>
    </location>
</feature>
<dbReference type="Gene3D" id="3.30.70.1320">
    <property type="entry name" value="Multidrug efflux transporter AcrB pore domain like"/>
    <property type="match status" value="1"/>
</dbReference>
<dbReference type="InterPro" id="IPR027463">
    <property type="entry name" value="AcrB_DN_DC_subdom"/>
</dbReference>
<keyword evidence="1" id="KW-0472">Membrane</keyword>
<feature type="transmembrane region" description="Helical" evidence="1">
    <location>
        <begin position="401"/>
        <end position="424"/>
    </location>
</feature>
<sequence length="1171" mass="130715">MSKVKKNADKEFGLSSWAIDNPSVIYVMIGIFLWLGFSAYNAMPREDFPEIVETKIYISVPYPGNTAEDIEKLITDPLEDRFKNLSNVVETVSTSQEDYAIITVEFDEEITVEKAKQDVKDEVDSEKASEDWPLFNGAKVEPNVFDLNFSEEVPIMNINFTGDYPVDALKEYAEYLQDKVEDLPEIKQADIRGAQEKEVEVAVDIYKMMAAKVSFQDVLSAIGNGNMTMSAGNLKTSGQRRTIRILGEIENPQQLNNFVVKAEDGAVYLKDIADVSFKEEDKTTYAREFGENVVMLDVKKRAGRNAISAADQIKEIIKKEQTDYFPSDLHISIANDSSTRTLNQVDDLVNNIIFGIILVVTVLMFFLGFRNALFVGFAIPMSMFMSFMILSLLGYTLNTMILFGMIMGLGMLVDNGIVVVENVYRLMDEGMPRVEAAKKGIGEIALPIIISTATTVAAFVPLGLWPGIFGQFMKFFPITLSVVLGSSLVVAIFMNSMLVSQFMSTSEKELTVKQLIRMSVILGSIGLLILIFGGTFRGLGSVIILTAIMFWVYKYAIKGAAERFQKKTMSRFENWYERRLKHALRGGNVYWYFSITLFLLIGVFWLFGMSIESQRTKIEFFPDNKPNEIYVYIEYPEGTSIEKTNDITEDIEKRVYAVLDDPEYKQDGENFMVASAVSVVGEGAGNPLTDGGSSAEMPNRGKMTVNFSEYKYRQGINTENIRAKVQEDLDGIYPGLAISVEKDANGPPAGYPINIELEGKDYDELINTAEDIRNFVNTKNIAGIEEIKIDVNKSKPSMQVIVDREKAGELGVAVGQVGNQLRRSIFGEKAGVYKEDGDDFDINIRFNEDLRYNKSALFNQNIIFRDQASGQIKEIPISAVAEEKNTSGFSAIKHRDGKRVVTVYSGLKPGFTDAGAIVSEIQKEMEEFKGLPSDIKIDYTGQLEEQNKQQMFLIGAFFSGLGLICLILIFQFGGISKPLIIMIAIFLSFIGVFGGLMITGWSFVIMMTMMGIISLAGIVVNNGVVLLDYIQILIDRQKLKLGMEDMSELLTLEEAKEAIIVGGKARLRPVILTAITTVLGLIPLAIGLNIDFFSLFSEFDPKIYMGGDNVVFWGPLAWTVIFGLLVATFLTLIIVPVLFNITYRMKIWMRRQGGKKEKKAAKKSKELETAA</sequence>
<feature type="transmembrane region" description="Helical" evidence="1">
    <location>
        <begin position="539"/>
        <end position="557"/>
    </location>
</feature>
<feature type="transmembrane region" description="Helical" evidence="1">
    <location>
        <begin position="348"/>
        <end position="367"/>
    </location>
</feature>
<keyword evidence="3" id="KW-1185">Reference proteome</keyword>
<feature type="transmembrane region" description="Helical" evidence="1">
    <location>
        <begin position="979"/>
        <end position="998"/>
    </location>
</feature>
<accession>A0A1G6Y1Y6</accession>
<feature type="transmembrane region" description="Helical" evidence="1">
    <location>
        <begin position="475"/>
        <end position="494"/>
    </location>
</feature>
<feature type="transmembrane region" description="Helical" evidence="1">
    <location>
        <begin position="515"/>
        <end position="533"/>
    </location>
</feature>
<dbReference type="SUPFAM" id="SSF82866">
    <property type="entry name" value="Multidrug efflux transporter AcrB transmembrane domain"/>
    <property type="match status" value="2"/>
</dbReference>
<dbReference type="Gene3D" id="3.30.70.1430">
    <property type="entry name" value="Multidrug efflux transporter AcrB pore domain"/>
    <property type="match status" value="2"/>
</dbReference>
<feature type="transmembrane region" description="Helical" evidence="1">
    <location>
        <begin position="1116"/>
        <end position="1141"/>
    </location>
</feature>
<feature type="transmembrane region" description="Helical" evidence="1">
    <location>
        <begin position="444"/>
        <end position="469"/>
    </location>
</feature>
<evidence type="ECO:0000313" key="2">
    <source>
        <dbReference type="EMBL" id="SDD83737.1"/>
    </source>
</evidence>